<name>A0ABN1E3Q8_SACER</name>
<evidence type="ECO:0000256" key="5">
    <source>
        <dbReference type="ARBA" id="ARBA00023136"/>
    </source>
</evidence>
<feature type="transmembrane region" description="Helical" evidence="6">
    <location>
        <begin position="21"/>
        <end position="44"/>
    </location>
</feature>
<keyword evidence="4 6" id="KW-1133">Transmembrane helix</keyword>
<keyword evidence="9" id="KW-1185">Reference proteome</keyword>
<dbReference type="InterPro" id="IPR027379">
    <property type="entry name" value="CLS_N"/>
</dbReference>
<dbReference type="Pfam" id="PF13396">
    <property type="entry name" value="PLDc_N"/>
    <property type="match status" value="1"/>
</dbReference>
<accession>A0ABN1E3Q8</accession>
<keyword evidence="3 6" id="KW-0812">Transmembrane</keyword>
<comment type="caution">
    <text evidence="8">The sequence shown here is derived from an EMBL/GenBank/DDBJ whole genome shotgun (WGS) entry which is preliminary data.</text>
</comment>
<keyword evidence="2" id="KW-1003">Cell membrane</keyword>
<evidence type="ECO:0000256" key="4">
    <source>
        <dbReference type="ARBA" id="ARBA00022989"/>
    </source>
</evidence>
<dbReference type="RefSeq" id="WP_009949990.1">
    <property type="nucleotide sequence ID" value="NZ_BAAAGS010000077.1"/>
</dbReference>
<dbReference type="Proteomes" id="UP001500729">
    <property type="component" value="Unassembled WGS sequence"/>
</dbReference>
<reference evidence="8 9" key="1">
    <citation type="journal article" date="2019" name="Int. J. Syst. Evol. Microbiol.">
        <title>The Global Catalogue of Microorganisms (GCM) 10K type strain sequencing project: providing services to taxonomists for standard genome sequencing and annotation.</title>
        <authorList>
            <consortium name="The Broad Institute Genomics Platform"/>
            <consortium name="The Broad Institute Genome Sequencing Center for Infectious Disease"/>
            <person name="Wu L."/>
            <person name="Ma J."/>
        </authorList>
    </citation>
    <scope>NUCLEOTIDE SEQUENCE [LARGE SCALE GENOMIC DNA]</scope>
    <source>
        <strain evidence="8 9">JCM 10303</strain>
    </source>
</reference>
<evidence type="ECO:0000256" key="1">
    <source>
        <dbReference type="ARBA" id="ARBA00004651"/>
    </source>
</evidence>
<proteinExistence type="predicted"/>
<keyword evidence="5 6" id="KW-0472">Membrane</keyword>
<protein>
    <recommendedName>
        <fullName evidence="7">Cardiolipin synthase N-terminal domain-containing protein</fullName>
    </recommendedName>
</protein>
<evidence type="ECO:0000256" key="2">
    <source>
        <dbReference type="ARBA" id="ARBA00022475"/>
    </source>
</evidence>
<evidence type="ECO:0000256" key="6">
    <source>
        <dbReference type="SAM" id="Phobius"/>
    </source>
</evidence>
<feature type="transmembrane region" description="Helical" evidence="6">
    <location>
        <begin position="56"/>
        <end position="76"/>
    </location>
</feature>
<dbReference type="EMBL" id="BAAAGS010000077">
    <property type="protein sequence ID" value="GAA0558431.1"/>
    <property type="molecule type" value="Genomic_DNA"/>
</dbReference>
<evidence type="ECO:0000313" key="8">
    <source>
        <dbReference type="EMBL" id="GAA0558431.1"/>
    </source>
</evidence>
<comment type="subcellular location">
    <subcellularLocation>
        <location evidence="1">Cell membrane</location>
        <topology evidence="1">Multi-pass membrane protein</topology>
    </subcellularLocation>
</comment>
<feature type="domain" description="Cardiolipin synthase N-terminal" evidence="7">
    <location>
        <begin position="36"/>
        <end position="78"/>
    </location>
</feature>
<evidence type="ECO:0000259" key="7">
    <source>
        <dbReference type="Pfam" id="PF13396"/>
    </source>
</evidence>
<gene>
    <name evidence="8" type="ORF">GCM10009533_64880</name>
</gene>
<organism evidence="8 9">
    <name type="scientific">Saccharopolyspora erythraea</name>
    <name type="common">Streptomyces erythraeus</name>
    <dbReference type="NCBI Taxonomy" id="1836"/>
    <lineage>
        <taxon>Bacteria</taxon>
        <taxon>Bacillati</taxon>
        <taxon>Actinomycetota</taxon>
        <taxon>Actinomycetes</taxon>
        <taxon>Pseudonocardiales</taxon>
        <taxon>Pseudonocardiaceae</taxon>
        <taxon>Saccharopolyspora</taxon>
    </lineage>
</organism>
<sequence length="89" mass="9397">MHASIAHQAASVADTSQVFGLALGGVLSIAALAYAVLFISALISILRSHHSGGMKLAWIVFAFVAPFLGSVLWFLVGRRDSQRARTTTA</sequence>
<evidence type="ECO:0000256" key="3">
    <source>
        <dbReference type="ARBA" id="ARBA00022692"/>
    </source>
</evidence>
<evidence type="ECO:0000313" key="9">
    <source>
        <dbReference type="Proteomes" id="UP001500729"/>
    </source>
</evidence>